<evidence type="ECO:0000256" key="1">
    <source>
        <dbReference type="ARBA" id="ARBA00004141"/>
    </source>
</evidence>
<comment type="subcellular location">
    <subcellularLocation>
        <location evidence="1">Membrane</location>
        <topology evidence="1">Multi-pass membrane protein</topology>
    </subcellularLocation>
</comment>
<accession>A0A0L0G807</accession>
<dbReference type="EMBL" id="KQ241768">
    <property type="protein sequence ID" value="KNC84378.1"/>
    <property type="molecule type" value="Genomic_DNA"/>
</dbReference>
<evidence type="ECO:0000256" key="2">
    <source>
        <dbReference type="ARBA" id="ARBA00022692"/>
    </source>
</evidence>
<sequence>MCKGGLNSGSGLSPYSQQFAGLDFSINETDSGTDFLFEEDAQKKKRSWGETIFYATGTSYLSGQVIGSAWGVMEGLRNPDAVTQRLKINSVLNSVTRRGPFMGNFAAVLALMYTIIDGSVIKVRGGTDDVINTVGSGAAAGALFRATAGGRAIGLGALVGAGVAGAAVALRQVLTERRNI</sequence>
<dbReference type="Proteomes" id="UP000054560">
    <property type="component" value="Unassembled WGS sequence"/>
</dbReference>
<evidence type="ECO:0000313" key="7">
    <source>
        <dbReference type="Proteomes" id="UP000054560"/>
    </source>
</evidence>
<dbReference type="Pfam" id="PF02466">
    <property type="entry name" value="Tim17"/>
    <property type="match status" value="1"/>
</dbReference>
<name>A0A0L0G807_9EUKA</name>
<dbReference type="InterPro" id="IPR045238">
    <property type="entry name" value="Tim23-like"/>
</dbReference>
<dbReference type="AlphaFoldDB" id="A0A0L0G807"/>
<reference evidence="6 7" key="1">
    <citation type="submission" date="2011-02" db="EMBL/GenBank/DDBJ databases">
        <title>The Genome Sequence of Sphaeroforma arctica JP610.</title>
        <authorList>
            <consortium name="The Broad Institute Genome Sequencing Platform"/>
            <person name="Russ C."/>
            <person name="Cuomo C."/>
            <person name="Young S.K."/>
            <person name="Zeng Q."/>
            <person name="Gargeya S."/>
            <person name="Alvarado L."/>
            <person name="Berlin A."/>
            <person name="Chapman S.B."/>
            <person name="Chen Z."/>
            <person name="Freedman E."/>
            <person name="Gellesch M."/>
            <person name="Goldberg J."/>
            <person name="Griggs A."/>
            <person name="Gujja S."/>
            <person name="Heilman E."/>
            <person name="Heiman D."/>
            <person name="Howarth C."/>
            <person name="Mehta T."/>
            <person name="Neiman D."/>
            <person name="Pearson M."/>
            <person name="Roberts A."/>
            <person name="Saif S."/>
            <person name="Shea T."/>
            <person name="Shenoy N."/>
            <person name="Sisk P."/>
            <person name="Stolte C."/>
            <person name="Sykes S."/>
            <person name="White J."/>
            <person name="Yandava C."/>
            <person name="Burger G."/>
            <person name="Gray M.W."/>
            <person name="Holland P.W.H."/>
            <person name="King N."/>
            <person name="Lang F.B.F."/>
            <person name="Roger A.J."/>
            <person name="Ruiz-Trillo I."/>
            <person name="Haas B."/>
            <person name="Nusbaum C."/>
            <person name="Birren B."/>
        </authorList>
    </citation>
    <scope>NUCLEOTIDE SEQUENCE [LARGE SCALE GENOMIC DNA]</scope>
    <source>
        <strain evidence="6 7">JP610</strain>
    </source>
</reference>
<dbReference type="eggNOG" id="KOG3324">
    <property type="taxonomic scope" value="Eukaryota"/>
</dbReference>
<evidence type="ECO:0000256" key="3">
    <source>
        <dbReference type="ARBA" id="ARBA00022989"/>
    </source>
</evidence>
<gene>
    <name evidence="6" type="ORF">SARC_03395</name>
</gene>
<organism evidence="6 7">
    <name type="scientific">Sphaeroforma arctica JP610</name>
    <dbReference type="NCBI Taxonomy" id="667725"/>
    <lineage>
        <taxon>Eukaryota</taxon>
        <taxon>Ichthyosporea</taxon>
        <taxon>Ichthyophonida</taxon>
        <taxon>Sphaeroforma</taxon>
    </lineage>
</organism>
<dbReference type="GO" id="GO:0005744">
    <property type="term" value="C:TIM23 mitochondrial import inner membrane translocase complex"/>
    <property type="evidence" value="ECO:0007669"/>
    <property type="project" value="TreeGrafter"/>
</dbReference>
<dbReference type="GO" id="GO:0030150">
    <property type="term" value="P:protein import into mitochondrial matrix"/>
    <property type="evidence" value="ECO:0007669"/>
    <property type="project" value="TreeGrafter"/>
</dbReference>
<dbReference type="GO" id="GO:0008320">
    <property type="term" value="F:protein transmembrane transporter activity"/>
    <property type="evidence" value="ECO:0007669"/>
    <property type="project" value="TreeGrafter"/>
</dbReference>
<keyword evidence="7" id="KW-1185">Reference proteome</keyword>
<evidence type="ECO:0008006" key="8">
    <source>
        <dbReference type="Google" id="ProtNLM"/>
    </source>
</evidence>
<dbReference type="PANTHER" id="PTHR15371:SF0">
    <property type="entry name" value="SD19278P"/>
    <property type="match status" value="1"/>
</dbReference>
<dbReference type="OrthoDB" id="159299at2759"/>
<feature type="transmembrane region" description="Helical" evidence="5">
    <location>
        <begin position="152"/>
        <end position="170"/>
    </location>
</feature>
<dbReference type="GeneID" id="25903899"/>
<dbReference type="RefSeq" id="XP_014158280.1">
    <property type="nucleotide sequence ID" value="XM_014302805.1"/>
</dbReference>
<dbReference type="PANTHER" id="PTHR15371">
    <property type="entry name" value="TIM23"/>
    <property type="match status" value="1"/>
</dbReference>
<evidence type="ECO:0000256" key="4">
    <source>
        <dbReference type="ARBA" id="ARBA00023136"/>
    </source>
</evidence>
<proteinExistence type="predicted"/>
<evidence type="ECO:0000313" key="6">
    <source>
        <dbReference type="EMBL" id="KNC84378.1"/>
    </source>
</evidence>
<evidence type="ECO:0000256" key="5">
    <source>
        <dbReference type="SAM" id="Phobius"/>
    </source>
</evidence>
<keyword evidence="3 5" id="KW-1133">Transmembrane helix</keyword>
<protein>
    <recommendedName>
        <fullName evidence="8">Mitochondrial import inner membrane translocase subunit TIM23</fullName>
    </recommendedName>
</protein>
<dbReference type="STRING" id="667725.A0A0L0G807"/>
<feature type="transmembrane region" description="Helical" evidence="5">
    <location>
        <begin position="101"/>
        <end position="121"/>
    </location>
</feature>
<keyword evidence="2 5" id="KW-0812">Transmembrane</keyword>
<keyword evidence="4 5" id="KW-0472">Membrane</keyword>